<dbReference type="InterPro" id="IPR013783">
    <property type="entry name" value="Ig-like_fold"/>
</dbReference>
<proteinExistence type="predicted"/>
<dbReference type="InterPro" id="IPR008964">
    <property type="entry name" value="Invasin/intimin_cell_adhesion"/>
</dbReference>
<dbReference type="RefSeq" id="WP_205728806.1">
    <property type="nucleotide sequence ID" value="NZ_SMLG01000019.1"/>
</dbReference>
<sequence>MKTFLLKSGFLTTVFLIVNLFFVSVVFGQATVTTDKDDYAPGEYVIITGTRWTPGETVTLHFDETPKPATCMLPHDMTVVADSNGNIYNNQFLIKINHIGVAFLLTATGQTSGLVATRNFTDANTSLTDPTTDSAVVYGSIVIISSKLTQNGAGSPPTYVGNGNPIPGKTITFSGGGTSLGSGITDANGIASSTVSISLAAGSYTSGSTKLKADFAGDPSNNPYASKNVSISFTVAKATTSFSAVSGSGVYGGSVTLTATTNLNVAGLPINFTLNGTAFGSANTNASGVATLVIPFASIPAAVKNAGNYANKVGVSIANTTNYFTANATGTLTVTPATLTVVN</sequence>
<gene>
    <name evidence="1" type="ORF">E0I26_16125</name>
</gene>
<dbReference type="SUPFAM" id="SSF49373">
    <property type="entry name" value="Invasin/intimin cell-adhesion fragments"/>
    <property type="match status" value="1"/>
</dbReference>
<keyword evidence="2" id="KW-1185">Reference proteome</keyword>
<organism evidence="1 2">
    <name type="scientific">Flavobacterium rhamnosiphilum</name>
    <dbReference type="NCBI Taxonomy" id="2541724"/>
    <lineage>
        <taxon>Bacteria</taxon>
        <taxon>Pseudomonadati</taxon>
        <taxon>Bacteroidota</taxon>
        <taxon>Flavobacteriia</taxon>
        <taxon>Flavobacteriales</taxon>
        <taxon>Flavobacteriaceae</taxon>
        <taxon>Flavobacterium</taxon>
    </lineage>
</organism>
<evidence type="ECO:0000313" key="2">
    <source>
        <dbReference type="Proteomes" id="UP000294814"/>
    </source>
</evidence>
<dbReference type="AlphaFoldDB" id="A0A4R5F2Q9"/>
<evidence type="ECO:0000313" key="1">
    <source>
        <dbReference type="EMBL" id="TDE41672.1"/>
    </source>
</evidence>
<protein>
    <recommendedName>
        <fullName evidence="3">Big-1 domain-containing protein</fullName>
    </recommendedName>
</protein>
<dbReference type="Proteomes" id="UP000294814">
    <property type="component" value="Unassembled WGS sequence"/>
</dbReference>
<feature type="non-terminal residue" evidence="1">
    <location>
        <position position="343"/>
    </location>
</feature>
<dbReference type="EMBL" id="SMLG01000019">
    <property type="protein sequence ID" value="TDE41672.1"/>
    <property type="molecule type" value="Genomic_DNA"/>
</dbReference>
<reference evidence="1 2" key="1">
    <citation type="submission" date="2019-03" db="EMBL/GenBank/DDBJ databases">
        <title>Novel species of Flavobacterium.</title>
        <authorList>
            <person name="Liu Q."/>
            <person name="Xin Y.-H."/>
        </authorList>
    </citation>
    <scope>NUCLEOTIDE SEQUENCE [LARGE SCALE GENOMIC DNA]</scope>
    <source>
        <strain evidence="1 2">LB3P52</strain>
    </source>
</reference>
<accession>A0A4R5F2Q9</accession>
<name>A0A4R5F2Q9_9FLAO</name>
<evidence type="ECO:0008006" key="3">
    <source>
        <dbReference type="Google" id="ProtNLM"/>
    </source>
</evidence>
<comment type="caution">
    <text evidence="1">The sequence shown here is derived from an EMBL/GenBank/DDBJ whole genome shotgun (WGS) entry which is preliminary data.</text>
</comment>
<dbReference type="Gene3D" id="2.60.40.10">
    <property type="entry name" value="Immunoglobulins"/>
    <property type="match status" value="1"/>
</dbReference>